<dbReference type="EC" id="2.1.1.-" evidence="1"/>
<dbReference type="GO" id="GO:0005634">
    <property type="term" value="C:nucleus"/>
    <property type="evidence" value="ECO:0007669"/>
    <property type="project" value="TreeGrafter"/>
</dbReference>
<dbReference type="PANTHER" id="PTHR12260">
    <property type="entry name" value="DAMAGE-CONTROL PHOSPHATASE ARMT1"/>
    <property type="match status" value="1"/>
</dbReference>
<dbReference type="GO" id="GO:0051998">
    <property type="term" value="F:protein carboxyl O-methyltransferase activity"/>
    <property type="evidence" value="ECO:0007669"/>
    <property type="project" value="UniProtKB-UniRule"/>
</dbReference>
<keyword evidence="3" id="KW-1185">Reference proteome</keyword>
<dbReference type="GO" id="GO:0006974">
    <property type="term" value="P:DNA damage response"/>
    <property type="evidence" value="ECO:0007669"/>
    <property type="project" value="TreeGrafter"/>
</dbReference>
<comment type="catalytic activity">
    <reaction evidence="1">
        <text>L-glutamyl-[protein] + S-adenosyl-L-methionine = [protein]-L-glutamate 5-O-methyl ester + S-adenosyl-L-homocysteine</text>
        <dbReference type="Rhea" id="RHEA:24452"/>
        <dbReference type="Rhea" id="RHEA-COMP:10208"/>
        <dbReference type="Rhea" id="RHEA-COMP:10311"/>
        <dbReference type="ChEBI" id="CHEBI:29973"/>
        <dbReference type="ChEBI" id="CHEBI:57856"/>
        <dbReference type="ChEBI" id="CHEBI:59789"/>
        <dbReference type="ChEBI" id="CHEBI:82795"/>
    </reaction>
</comment>
<comment type="catalytic activity">
    <reaction evidence="1">
        <text>beta-D-fructose 1-phosphate + H2O = D-fructose + phosphate</text>
        <dbReference type="Rhea" id="RHEA:35603"/>
        <dbReference type="ChEBI" id="CHEBI:15377"/>
        <dbReference type="ChEBI" id="CHEBI:37721"/>
        <dbReference type="ChEBI" id="CHEBI:43474"/>
        <dbReference type="ChEBI" id="CHEBI:138881"/>
    </reaction>
</comment>
<dbReference type="Ensembl" id="ENSSSUT00005026825.1">
    <property type="protein sequence ID" value="ENSSSUP00005023424.1"/>
    <property type="gene ID" value="ENSSSUG00005015256.1"/>
</dbReference>
<dbReference type="GO" id="GO:0016791">
    <property type="term" value="F:phosphatase activity"/>
    <property type="evidence" value="ECO:0007669"/>
    <property type="project" value="TreeGrafter"/>
</dbReference>
<dbReference type="Gene3D" id="1.20.930.60">
    <property type="match status" value="1"/>
</dbReference>
<keyword evidence="1" id="KW-0378">Hydrolase</keyword>
<comment type="catalytic activity">
    <reaction evidence="1">
        <text>beta-D-fructose 6-phosphate = dihydroxyacetone + D-glyceraldehyde 3-phosphate</text>
        <dbReference type="Rhea" id="RHEA:28002"/>
        <dbReference type="ChEBI" id="CHEBI:16016"/>
        <dbReference type="ChEBI" id="CHEBI:57634"/>
        <dbReference type="ChEBI" id="CHEBI:59776"/>
    </reaction>
</comment>
<keyword evidence="1" id="KW-0464">Manganese</keyword>
<dbReference type="AlphaFoldDB" id="A0A673UGG3"/>
<dbReference type="GO" id="GO:0046872">
    <property type="term" value="F:metal ion binding"/>
    <property type="evidence" value="ECO:0007669"/>
    <property type="project" value="UniProtKB-UniRule"/>
</dbReference>
<reference evidence="2 3" key="1">
    <citation type="submission" date="2019-05" db="EMBL/GenBank/DDBJ databases">
        <title>A Chromosome-scale Meerkat (S. suricatta) Genome Assembly.</title>
        <authorList>
            <person name="Dudchenko O."/>
            <person name="Lieberman Aiden E."/>
            <person name="Tung J."/>
            <person name="Barreiro L.B."/>
            <person name="Clutton-Brock T.H."/>
        </authorList>
    </citation>
    <scope>NUCLEOTIDE SEQUENCE [LARGE SCALE GENOMIC DNA]</scope>
</reference>
<comment type="cofactor">
    <cofactor evidence="1">
        <name>Mn(2+)</name>
        <dbReference type="ChEBI" id="CHEBI:29035"/>
    </cofactor>
    <cofactor evidence="1">
        <name>Ni(2+)</name>
        <dbReference type="ChEBI" id="CHEBI:49786"/>
    </cofactor>
</comment>
<keyword evidence="1" id="KW-0808">Transferase</keyword>
<proteinExistence type="inferred from homology"/>
<accession>A0A673UGG3</accession>
<dbReference type="Proteomes" id="UP000472268">
    <property type="component" value="Chromosome 7"/>
</dbReference>
<comment type="similarity">
    <text evidence="1">Belongs to the damage-control phosphatase family. Sugar phosphate phosphatase III subfamily.</text>
</comment>
<dbReference type="OMA" id="NWYLKNC"/>
<dbReference type="EC" id="3.1.3.-" evidence="1"/>
<organism evidence="2 3">
    <name type="scientific">Suricata suricatta</name>
    <name type="common">Meerkat</name>
    <dbReference type="NCBI Taxonomy" id="37032"/>
    <lineage>
        <taxon>Eukaryota</taxon>
        <taxon>Metazoa</taxon>
        <taxon>Chordata</taxon>
        <taxon>Craniata</taxon>
        <taxon>Vertebrata</taxon>
        <taxon>Euteleostomi</taxon>
        <taxon>Mammalia</taxon>
        <taxon>Eutheria</taxon>
        <taxon>Laurasiatheria</taxon>
        <taxon>Carnivora</taxon>
        <taxon>Feliformia</taxon>
        <taxon>Herpestidae</taxon>
        <taxon>Suricata</taxon>
    </lineage>
</organism>
<sequence length="76" mass="8617">MAGAPASLSGRDVGSFAYLTIKDRIPQILTKAIDTLHRHKNEFFEKHGEKAGNPKLNWYLKNCDTFYILFATSMIN</sequence>
<name>A0A673UGG3_SURSU</name>
<dbReference type="PANTHER" id="PTHR12260:SF6">
    <property type="entry name" value="DAMAGE-CONTROL PHOSPHATASE ARMT1"/>
    <property type="match status" value="1"/>
</dbReference>
<comment type="domain">
    <text evidence="1">Subfamily III proteins have a conserved RTxK motif about 40-50 residues from the C-terminus; the threonine may be replaced by serine or cysteine.</text>
</comment>
<keyword evidence="1" id="KW-0489">Methyltransferase</keyword>
<evidence type="ECO:0000256" key="1">
    <source>
        <dbReference type="RuleBase" id="RU367030"/>
    </source>
</evidence>
<reference evidence="2" key="3">
    <citation type="submission" date="2025-09" db="UniProtKB">
        <authorList>
            <consortium name="Ensembl"/>
        </authorList>
    </citation>
    <scope>IDENTIFICATION</scope>
</reference>
<dbReference type="GO" id="GO:0032259">
    <property type="term" value="P:methylation"/>
    <property type="evidence" value="ECO:0007669"/>
    <property type="project" value="UniProtKB-KW"/>
</dbReference>
<comment type="function">
    <text evidence="1">Metal-dependent phosphatase that shows phosphatase activity against several substrates, including fructose-1-phosphate and fructose-6-phosphate. Its preference for fructose-1-phosphate, a strong glycating agent that causes DNA damage rather than a canonical yeast metabolite, suggests a damage-control function in hexose phosphate metabolism. Has also been shown to have O-methyltransferase activity that methylates glutamate residues of target proteins to form gamma-glutamyl methyl ester residues. Possibly methylates PCNA, suggesting it is involved in the DNA damage response.</text>
</comment>
<reference evidence="2" key="2">
    <citation type="submission" date="2025-08" db="UniProtKB">
        <authorList>
            <consortium name="Ensembl"/>
        </authorList>
    </citation>
    <scope>IDENTIFICATION</scope>
</reference>
<dbReference type="InterPro" id="IPR039763">
    <property type="entry name" value="ARMT1"/>
</dbReference>
<evidence type="ECO:0000313" key="3">
    <source>
        <dbReference type="Proteomes" id="UP000472268"/>
    </source>
</evidence>
<protein>
    <recommendedName>
        <fullName evidence="1">Sugar phosphate phosphatase</fullName>
        <ecNumber evidence="1">2.1.1.-</ecNumber>
        <ecNumber evidence="1">3.1.3.-</ecNumber>
    </recommendedName>
</protein>
<evidence type="ECO:0000313" key="2">
    <source>
        <dbReference type="Ensembl" id="ENSSSUP00005023424.1"/>
    </source>
</evidence>
<keyword evidence="1" id="KW-0479">Metal-binding</keyword>